<dbReference type="Proteomes" id="UP000518752">
    <property type="component" value="Unassembled WGS sequence"/>
</dbReference>
<proteinExistence type="predicted"/>
<organism evidence="1 2">
    <name type="scientific">Collybiopsis confluens</name>
    <dbReference type="NCBI Taxonomy" id="2823264"/>
    <lineage>
        <taxon>Eukaryota</taxon>
        <taxon>Fungi</taxon>
        <taxon>Dikarya</taxon>
        <taxon>Basidiomycota</taxon>
        <taxon>Agaricomycotina</taxon>
        <taxon>Agaricomycetes</taxon>
        <taxon>Agaricomycetidae</taxon>
        <taxon>Agaricales</taxon>
        <taxon>Marasmiineae</taxon>
        <taxon>Omphalotaceae</taxon>
        <taxon>Collybiopsis</taxon>
    </lineage>
</organism>
<sequence>MLLLIEAVPSQQWLLGMVPVWKSMQCPSEHTTEGRSNFNPTSWAEFQIQANGFDLLLEDLDRLMLSTGWYISSAPWSDGWECMELGKRSCTRHGSLVIY</sequence>
<evidence type="ECO:0000313" key="2">
    <source>
        <dbReference type="Proteomes" id="UP000518752"/>
    </source>
</evidence>
<accession>A0A8H5LLC5</accession>
<keyword evidence="2" id="KW-1185">Reference proteome</keyword>
<gene>
    <name evidence="1" type="ORF">D9757_011356</name>
</gene>
<reference evidence="1 2" key="1">
    <citation type="journal article" date="2020" name="ISME J.">
        <title>Uncovering the hidden diversity of litter-decomposition mechanisms in mushroom-forming fungi.</title>
        <authorList>
            <person name="Floudas D."/>
            <person name="Bentzer J."/>
            <person name="Ahren D."/>
            <person name="Johansson T."/>
            <person name="Persson P."/>
            <person name="Tunlid A."/>
        </authorList>
    </citation>
    <scope>NUCLEOTIDE SEQUENCE [LARGE SCALE GENOMIC DNA]</scope>
    <source>
        <strain evidence="1 2">CBS 406.79</strain>
    </source>
</reference>
<name>A0A8H5LLC5_9AGAR</name>
<dbReference type="AlphaFoldDB" id="A0A8H5LLC5"/>
<comment type="caution">
    <text evidence="1">The sequence shown here is derived from an EMBL/GenBank/DDBJ whole genome shotgun (WGS) entry which is preliminary data.</text>
</comment>
<protein>
    <submittedName>
        <fullName evidence="1">Uncharacterized protein</fullName>
    </submittedName>
</protein>
<dbReference type="EMBL" id="JAACJN010000206">
    <property type="protein sequence ID" value="KAF5361374.1"/>
    <property type="molecule type" value="Genomic_DNA"/>
</dbReference>
<evidence type="ECO:0000313" key="1">
    <source>
        <dbReference type="EMBL" id="KAF5361374.1"/>
    </source>
</evidence>